<dbReference type="AlphaFoldDB" id="A0A4S4B0Y6"/>
<dbReference type="GO" id="GO:0016491">
    <property type="term" value="F:oxidoreductase activity"/>
    <property type="evidence" value="ECO:0007669"/>
    <property type="project" value="InterPro"/>
</dbReference>
<dbReference type="InterPro" id="IPR001853">
    <property type="entry name" value="DSBA-like_thioredoxin_dom"/>
</dbReference>
<name>A0A4S4B0Y6_9RHOO</name>
<reference evidence="2 3" key="1">
    <citation type="submission" date="2019-04" db="EMBL/GenBank/DDBJ databases">
        <title>Azoarcus nasutitermitis sp. nov. isolated from termite nest.</title>
        <authorList>
            <person name="Lin S.-Y."/>
            <person name="Hameed A."/>
            <person name="Hsu Y.-H."/>
            <person name="Young C.-C."/>
        </authorList>
    </citation>
    <scope>NUCLEOTIDE SEQUENCE [LARGE SCALE GENOMIC DNA]</scope>
    <source>
        <strain evidence="2 3">CC-YHH838</strain>
    </source>
</reference>
<gene>
    <name evidence="2" type="ORF">E6C76_04860</name>
</gene>
<dbReference type="Proteomes" id="UP000308430">
    <property type="component" value="Unassembled WGS sequence"/>
</dbReference>
<dbReference type="RefSeq" id="WP_136347141.1">
    <property type="nucleotide sequence ID" value="NZ_SSOC01000002.1"/>
</dbReference>
<evidence type="ECO:0000259" key="1">
    <source>
        <dbReference type="Pfam" id="PF01323"/>
    </source>
</evidence>
<dbReference type="Gene3D" id="3.40.30.10">
    <property type="entry name" value="Glutaredoxin"/>
    <property type="match status" value="1"/>
</dbReference>
<sequence>MNTLHYIFDPLCGWCYAAAPLLSAAAGVDGLRIALHGGGMMTGTNRRQITPQWREYVLPHDRRIAELTGQPFGNAYIDGLLRDNGALLDSAPPTTAILAAQALEGQGLAMLHRVQSAHYVEGRRIADPAVLHELAVELGLDAEDFEARYAELAGEPTGRYIEDSRRWLARVGGQGFPTLALESPQGTLAHIDTGLWLGRAEAFAVLISGAIGQAGNT</sequence>
<organism evidence="2 3">
    <name type="scientific">Pseudothauera nasutitermitis</name>
    <dbReference type="NCBI Taxonomy" id="2565930"/>
    <lineage>
        <taxon>Bacteria</taxon>
        <taxon>Pseudomonadati</taxon>
        <taxon>Pseudomonadota</taxon>
        <taxon>Betaproteobacteria</taxon>
        <taxon>Rhodocyclales</taxon>
        <taxon>Zoogloeaceae</taxon>
        <taxon>Pseudothauera</taxon>
    </lineage>
</organism>
<feature type="domain" description="DSBA-like thioredoxin" evidence="1">
    <location>
        <begin position="7"/>
        <end position="179"/>
    </location>
</feature>
<dbReference type="InterPro" id="IPR036249">
    <property type="entry name" value="Thioredoxin-like_sf"/>
</dbReference>
<accession>A0A4S4B0Y6</accession>
<dbReference type="CDD" id="cd03025">
    <property type="entry name" value="DsbA_FrnE_like"/>
    <property type="match status" value="1"/>
</dbReference>
<proteinExistence type="predicted"/>
<dbReference type="Pfam" id="PF01323">
    <property type="entry name" value="DSBA"/>
    <property type="match status" value="1"/>
</dbReference>
<comment type="caution">
    <text evidence="2">The sequence shown here is derived from an EMBL/GenBank/DDBJ whole genome shotgun (WGS) entry which is preliminary data.</text>
</comment>
<dbReference type="EMBL" id="SSOC01000002">
    <property type="protein sequence ID" value="THF66192.1"/>
    <property type="molecule type" value="Genomic_DNA"/>
</dbReference>
<protein>
    <submittedName>
        <fullName evidence="2">DsbA family protein</fullName>
    </submittedName>
</protein>
<dbReference type="OrthoDB" id="9813770at2"/>
<keyword evidence="3" id="KW-1185">Reference proteome</keyword>
<evidence type="ECO:0000313" key="3">
    <source>
        <dbReference type="Proteomes" id="UP000308430"/>
    </source>
</evidence>
<dbReference type="SUPFAM" id="SSF52833">
    <property type="entry name" value="Thioredoxin-like"/>
    <property type="match status" value="1"/>
</dbReference>
<evidence type="ECO:0000313" key="2">
    <source>
        <dbReference type="EMBL" id="THF66192.1"/>
    </source>
</evidence>